<dbReference type="Pfam" id="PF09998">
    <property type="entry name" value="DUF2239"/>
    <property type="match status" value="1"/>
</dbReference>
<dbReference type="EMBL" id="DPIY01000005">
    <property type="protein sequence ID" value="HCT56393.1"/>
    <property type="molecule type" value="Genomic_DNA"/>
</dbReference>
<sequence>MSLPQTSAPPAPRPSLTLFEGYQVLARGSHVVVAQALAAAIRERRNGPVLAFDDHTGQVVDLDWRGSDGEIAVRYAAPEAPATSTEEASSTKARGPGRPRLGVTAREVTLLPSHWEWLATQRGGASVTLRRLVDDARRASATADRARAARDATYRFLHAIGGDLPGFEEVSRALFADDQLRMEALMVNWPADVRGYAQRLLST</sequence>
<accession>A0A3D4V5I4</accession>
<gene>
    <name evidence="2" type="ORF">DGD08_04180</name>
</gene>
<proteinExistence type="predicted"/>
<dbReference type="Proteomes" id="UP000264071">
    <property type="component" value="Unassembled WGS sequence"/>
</dbReference>
<feature type="region of interest" description="Disordered" evidence="1">
    <location>
        <begin position="77"/>
        <end position="100"/>
    </location>
</feature>
<dbReference type="OMA" id="HWEWLAT"/>
<name>A0A3D4V5I4_9BACT</name>
<organism evidence="2 3">
    <name type="scientific">Gemmatimonas aurantiaca</name>
    <dbReference type="NCBI Taxonomy" id="173480"/>
    <lineage>
        <taxon>Bacteria</taxon>
        <taxon>Pseudomonadati</taxon>
        <taxon>Gemmatimonadota</taxon>
        <taxon>Gemmatimonadia</taxon>
        <taxon>Gemmatimonadales</taxon>
        <taxon>Gemmatimonadaceae</taxon>
        <taxon>Gemmatimonas</taxon>
    </lineage>
</organism>
<feature type="compositionally biased region" description="Low complexity" evidence="1">
    <location>
        <begin position="77"/>
        <end position="91"/>
    </location>
</feature>
<evidence type="ECO:0000313" key="3">
    <source>
        <dbReference type="Proteomes" id="UP000264071"/>
    </source>
</evidence>
<reference evidence="2 3" key="1">
    <citation type="journal article" date="2018" name="Nat. Biotechnol.">
        <title>A standardized bacterial taxonomy based on genome phylogeny substantially revises the tree of life.</title>
        <authorList>
            <person name="Parks D.H."/>
            <person name="Chuvochina M."/>
            <person name="Waite D.W."/>
            <person name="Rinke C."/>
            <person name="Skarshewski A."/>
            <person name="Chaumeil P.A."/>
            <person name="Hugenholtz P."/>
        </authorList>
    </citation>
    <scope>NUCLEOTIDE SEQUENCE [LARGE SCALE GENOMIC DNA]</scope>
    <source>
        <strain evidence="2">UBA8844</strain>
    </source>
</reference>
<dbReference type="AlphaFoldDB" id="A0A3D4V5I4"/>
<comment type="caution">
    <text evidence="2">The sequence shown here is derived from an EMBL/GenBank/DDBJ whole genome shotgun (WGS) entry which is preliminary data.</text>
</comment>
<protein>
    <submittedName>
        <fullName evidence="2">DUF2239 domain-containing protein</fullName>
    </submittedName>
</protein>
<evidence type="ECO:0000256" key="1">
    <source>
        <dbReference type="SAM" id="MobiDB-lite"/>
    </source>
</evidence>
<evidence type="ECO:0000313" key="2">
    <source>
        <dbReference type="EMBL" id="HCT56393.1"/>
    </source>
</evidence>
<dbReference type="InterPro" id="IPR018715">
    <property type="entry name" value="DUF2239"/>
</dbReference>